<reference evidence="2" key="2">
    <citation type="submission" date="2025-09" db="UniProtKB">
        <authorList>
            <consortium name="Ensembl"/>
        </authorList>
    </citation>
    <scope>IDENTIFICATION</scope>
</reference>
<dbReference type="Proteomes" id="UP000694424">
    <property type="component" value="Unplaced"/>
</dbReference>
<organism evidence="2 3">
    <name type="scientific">Apteryx owenii</name>
    <name type="common">Little spotted kiwi</name>
    <dbReference type="NCBI Taxonomy" id="8824"/>
    <lineage>
        <taxon>Eukaryota</taxon>
        <taxon>Metazoa</taxon>
        <taxon>Chordata</taxon>
        <taxon>Craniata</taxon>
        <taxon>Vertebrata</taxon>
        <taxon>Euteleostomi</taxon>
        <taxon>Archelosauria</taxon>
        <taxon>Archosauria</taxon>
        <taxon>Dinosauria</taxon>
        <taxon>Saurischia</taxon>
        <taxon>Theropoda</taxon>
        <taxon>Coelurosauria</taxon>
        <taxon>Aves</taxon>
        <taxon>Palaeognathae</taxon>
        <taxon>Apterygiformes</taxon>
        <taxon>Apterygidae</taxon>
        <taxon>Apteryx</taxon>
    </lineage>
</organism>
<name>A0A8B9PZ90_APTOW</name>
<evidence type="ECO:0000313" key="2">
    <source>
        <dbReference type="Ensembl" id="ENSAOWP00000018025.1"/>
    </source>
</evidence>
<sequence>RTFLILVCETTNLFFPGRPSTDCHPQVAMHKYVSPSPEGCDGKPFPNVEKHRLLGYVIKSSSAPKGAQRDSAGTQIAPCPDHSQVHHRRAPSTWRAHCSRRRRAQRHNVRKYLSLLFKKKKKR</sequence>
<evidence type="ECO:0000313" key="3">
    <source>
        <dbReference type="Proteomes" id="UP000694424"/>
    </source>
</evidence>
<reference evidence="2" key="1">
    <citation type="submission" date="2025-08" db="UniProtKB">
        <authorList>
            <consortium name="Ensembl"/>
        </authorList>
    </citation>
    <scope>IDENTIFICATION</scope>
</reference>
<protein>
    <submittedName>
        <fullName evidence="2">Uncharacterized protein</fullName>
    </submittedName>
</protein>
<dbReference type="AlphaFoldDB" id="A0A8B9PZ90"/>
<keyword evidence="3" id="KW-1185">Reference proteome</keyword>
<proteinExistence type="predicted"/>
<feature type="region of interest" description="Disordered" evidence="1">
    <location>
        <begin position="61"/>
        <end position="105"/>
    </location>
</feature>
<dbReference type="Ensembl" id="ENSAOWT00000020451.1">
    <property type="protein sequence ID" value="ENSAOWP00000018025.1"/>
    <property type="gene ID" value="ENSAOWG00000012304.1"/>
</dbReference>
<accession>A0A8B9PZ90</accession>
<evidence type="ECO:0000256" key="1">
    <source>
        <dbReference type="SAM" id="MobiDB-lite"/>
    </source>
</evidence>